<accession>A0A1I8ICY4</accession>
<dbReference type="AlphaFoldDB" id="A0A1I8ICY4"/>
<feature type="transmembrane region" description="Helical" evidence="1">
    <location>
        <begin position="257"/>
        <end position="278"/>
    </location>
</feature>
<feature type="transmembrane region" description="Helical" evidence="1">
    <location>
        <begin position="326"/>
        <end position="348"/>
    </location>
</feature>
<dbReference type="GO" id="GO:0006816">
    <property type="term" value="P:calcium ion transport"/>
    <property type="evidence" value="ECO:0007669"/>
    <property type="project" value="InterPro"/>
</dbReference>
<sequence>TIESLRRLVAGSAANQAAACNEGHLCDCLNSLLRGRRRGQELRVLRATAGLVTALLGPEVAAAPALDAGCLSDAYVECYLRRQSEPEAEPIGFEFYHAYLRLRDLCGGQFPAGRRLATASPAELREARAFYHAGSDSVELLMSGQLHRVHFPLADRRRYLRQEIQDRFKYEVDRSSPKAKLRDFAGWLKAIAADVTWQRRLCSNRLGRVFVRGFKAFNGSCIFLSMLVCIVILVSWTEPDSLSDNVPRRPYVAIVSTWLLGALHNVFSACVMIGHFLCSRPRVPTLWHLRTFWPCRFGVPVAQRFNGDARRPSASKLQASIFNFNTFYYIGFFLLSVLGSAFYGYFFAVHLLDIARHNQILSRVIRAVTKNATRRHR</sequence>
<dbReference type="InterPro" id="IPR015925">
    <property type="entry name" value="Ryanodine_IP3_receptor"/>
</dbReference>
<reference evidence="3" key="1">
    <citation type="submission" date="2016-11" db="UniProtKB">
        <authorList>
            <consortium name="WormBaseParasite"/>
        </authorList>
    </citation>
    <scope>IDENTIFICATION</scope>
</reference>
<protein>
    <submittedName>
        <fullName evidence="3">AC_N domain-containing protein</fullName>
    </submittedName>
</protein>
<dbReference type="PANTHER" id="PTHR13715:SF99">
    <property type="entry name" value="INOSITOL 1,4,5-TRISPHOSPHATE RECEPTOR-LIKE PROTEIN A"/>
    <property type="match status" value="1"/>
</dbReference>
<evidence type="ECO:0000313" key="2">
    <source>
        <dbReference type="Proteomes" id="UP000095280"/>
    </source>
</evidence>
<keyword evidence="1" id="KW-0812">Transmembrane</keyword>
<evidence type="ECO:0000256" key="1">
    <source>
        <dbReference type="SAM" id="Phobius"/>
    </source>
</evidence>
<keyword evidence="2" id="KW-1185">Reference proteome</keyword>
<organism evidence="2 3">
    <name type="scientific">Macrostomum lignano</name>
    <dbReference type="NCBI Taxonomy" id="282301"/>
    <lineage>
        <taxon>Eukaryota</taxon>
        <taxon>Metazoa</taxon>
        <taxon>Spiralia</taxon>
        <taxon>Lophotrochozoa</taxon>
        <taxon>Platyhelminthes</taxon>
        <taxon>Rhabditophora</taxon>
        <taxon>Macrostomorpha</taxon>
        <taxon>Macrostomida</taxon>
        <taxon>Macrostomidae</taxon>
        <taxon>Macrostomum</taxon>
    </lineage>
</organism>
<keyword evidence="1" id="KW-0472">Membrane</keyword>
<dbReference type="PANTHER" id="PTHR13715">
    <property type="entry name" value="RYANODINE RECEPTOR AND IP3 RECEPTOR"/>
    <property type="match status" value="1"/>
</dbReference>
<name>A0A1I8ICY4_9PLAT</name>
<proteinExistence type="predicted"/>
<evidence type="ECO:0000313" key="3">
    <source>
        <dbReference type="WBParaSite" id="maker-uti_cns_0011497-snap-gene-0.4-mRNA-1"/>
    </source>
</evidence>
<keyword evidence="1" id="KW-1133">Transmembrane helix</keyword>
<feature type="transmembrane region" description="Helical" evidence="1">
    <location>
        <begin position="216"/>
        <end position="237"/>
    </location>
</feature>
<dbReference type="Proteomes" id="UP000095280">
    <property type="component" value="Unplaced"/>
</dbReference>
<dbReference type="WBParaSite" id="maker-uti_cns_0011497-snap-gene-0.4-mRNA-1">
    <property type="protein sequence ID" value="maker-uti_cns_0011497-snap-gene-0.4-mRNA-1"/>
    <property type="gene ID" value="maker-uti_cns_0011497-snap-gene-0.4"/>
</dbReference>